<accession>A0A2N1M1D1</accession>
<reference evidence="1 2" key="1">
    <citation type="submission" date="2016-04" db="EMBL/GenBank/DDBJ databases">
        <title>Genome analyses suggest a sexual origin of heterokaryosis in a supposedly ancient asexual fungus.</title>
        <authorList>
            <person name="Ropars J."/>
            <person name="Sedzielewska K."/>
            <person name="Noel J."/>
            <person name="Charron P."/>
            <person name="Farinelli L."/>
            <person name="Marton T."/>
            <person name="Kruger M."/>
            <person name="Pelin A."/>
            <person name="Brachmann A."/>
            <person name="Corradi N."/>
        </authorList>
    </citation>
    <scope>NUCLEOTIDE SEQUENCE [LARGE SCALE GENOMIC DNA]</scope>
    <source>
        <strain evidence="1 2">C2</strain>
    </source>
</reference>
<protein>
    <submittedName>
        <fullName evidence="1">Uncharacterized protein</fullName>
    </submittedName>
</protein>
<gene>
    <name evidence="1" type="ORF">RhiirC2_802474</name>
</gene>
<dbReference type="Proteomes" id="UP000233469">
    <property type="component" value="Unassembled WGS sequence"/>
</dbReference>
<reference evidence="1 2" key="2">
    <citation type="submission" date="2017-10" db="EMBL/GenBank/DDBJ databases">
        <title>Extensive intraspecific genome diversity in a model arbuscular mycorrhizal fungus.</title>
        <authorList>
            <person name="Chen E.C.H."/>
            <person name="Morin E."/>
            <person name="Baudet D."/>
            <person name="Noel J."/>
            <person name="Ndikumana S."/>
            <person name="Charron P."/>
            <person name="St-Onge C."/>
            <person name="Giorgi J."/>
            <person name="Grigoriev I.V."/>
            <person name="Roux C."/>
            <person name="Martin F.M."/>
            <person name="Corradi N."/>
        </authorList>
    </citation>
    <scope>NUCLEOTIDE SEQUENCE [LARGE SCALE GENOMIC DNA]</scope>
    <source>
        <strain evidence="1 2">C2</strain>
    </source>
</reference>
<comment type="caution">
    <text evidence="1">The sequence shown here is derived from an EMBL/GenBank/DDBJ whole genome shotgun (WGS) entry which is preliminary data.</text>
</comment>
<organism evidence="1 2">
    <name type="scientific">Rhizophagus irregularis</name>
    <dbReference type="NCBI Taxonomy" id="588596"/>
    <lineage>
        <taxon>Eukaryota</taxon>
        <taxon>Fungi</taxon>
        <taxon>Fungi incertae sedis</taxon>
        <taxon>Mucoromycota</taxon>
        <taxon>Glomeromycotina</taxon>
        <taxon>Glomeromycetes</taxon>
        <taxon>Glomerales</taxon>
        <taxon>Glomeraceae</taxon>
        <taxon>Rhizophagus</taxon>
    </lineage>
</organism>
<sequence length="122" mass="14790">MFNIREELINAVFSRADASIDHNIYVNFHEQYEFCEQFILADESLTEEEKTEAIRKNNKYYDRDKIIYNEEARRKLLEDNTSFFPKNPSVSKWIPDFTSGDVVRFTGKFFSMRNLFMMIFWR</sequence>
<dbReference type="EMBL" id="LLXL01007682">
    <property type="protein sequence ID" value="PKK55406.1"/>
    <property type="molecule type" value="Genomic_DNA"/>
</dbReference>
<evidence type="ECO:0000313" key="2">
    <source>
        <dbReference type="Proteomes" id="UP000233469"/>
    </source>
</evidence>
<name>A0A2N1M1D1_9GLOM</name>
<dbReference type="AlphaFoldDB" id="A0A2N1M1D1"/>
<proteinExistence type="predicted"/>
<evidence type="ECO:0000313" key="1">
    <source>
        <dbReference type="EMBL" id="PKK55406.1"/>
    </source>
</evidence>